<gene>
    <name evidence="2" type="ORF">SI65_00656</name>
</gene>
<evidence type="ECO:0000313" key="2">
    <source>
        <dbReference type="EMBL" id="ODM23067.1"/>
    </source>
</evidence>
<keyword evidence="1" id="KW-0732">Signal</keyword>
<protein>
    <submittedName>
        <fullName evidence="2">Uncharacterized protein</fullName>
    </submittedName>
</protein>
<feature type="chain" id="PRO_5009123866" evidence="1">
    <location>
        <begin position="18"/>
        <end position="209"/>
    </location>
</feature>
<evidence type="ECO:0000313" key="3">
    <source>
        <dbReference type="Proteomes" id="UP000094569"/>
    </source>
</evidence>
<sequence length="209" mass="22767">MPPHYLLLLTFTSVCTAYRNSIELAAKGPFGSESATIKDPGVVSVKNVKDFTFEYGDGSEKTVSIEATNRNRAAKAGKKEEYVQKSQIATRDMFVVYPNGDKSTNIAIEGCVLVTAKPEAAGTESKYGTSYVKVGIPKPVVDKMMKRAAESGFKAALKTEVQSDKNYYWMFSDCEKAPSDAVSYMGVQNGRIFTMTGSIDDAVTGYILQ</sequence>
<accession>A0A1E3BQA8</accession>
<dbReference type="Proteomes" id="UP000094569">
    <property type="component" value="Unassembled WGS sequence"/>
</dbReference>
<proteinExistence type="predicted"/>
<organism evidence="2 3">
    <name type="scientific">Aspergillus cristatus</name>
    <name type="common">Chinese Fuzhuan brick tea-fermentation fungus</name>
    <name type="synonym">Eurotium cristatum</name>
    <dbReference type="NCBI Taxonomy" id="573508"/>
    <lineage>
        <taxon>Eukaryota</taxon>
        <taxon>Fungi</taxon>
        <taxon>Dikarya</taxon>
        <taxon>Ascomycota</taxon>
        <taxon>Pezizomycotina</taxon>
        <taxon>Eurotiomycetes</taxon>
        <taxon>Eurotiomycetidae</taxon>
        <taxon>Eurotiales</taxon>
        <taxon>Aspergillaceae</taxon>
        <taxon>Aspergillus</taxon>
        <taxon>Aspergillus subgen. Aspergillus</taxon>
    </lineage>
</organism>
<comment type="caution">
    <text evidence="2">The sequence shown here is derived from an EMBL/GenBank/DDBJ whole genome shotgun (WGS) entry which is preliminary data.</text>
</comment>
<keyword evidence="3" id="KW-1185">Reference proteome</keyword>
<name>A0A1E3BQA8_ASPCR</name>
<dbReference type="VEuPathDB" id="FungiDB:SI65_00656"/>
<feature type="signal peptide" evidence="1">
    <location>
        <begin position="1"/>
        <end position="17"/>
    </location>
</feature>
<reference evidence="2 3" key="1">
    <citation type="journal article" date="2016" name="BMC Genomics">
        <title>Comparative genomic and transcriptomic analyses of the Fuzhuan brick tea-fermentation fungus Aspergillus cristatus.</title>
        <authorList>
            <person name="Ge Y."/>
            <person name="Wang Y."/>
            <person name="Liu Y."/>
            <person name="Tan Y."/>
            <person name="Ren X."/>
            <person name="Zhang X."/>
            <person name="Hyde K.D."/>
            <person name="Liu Y."/>
            <person name="Liu Z."/>
        </authorList>
    </citation>
    <scope>NUCLEOTIDE SEQUENCE [LARGE SCALE GENOMIC DNA]</scope>
    <source>
        <strain evidence="2 3">GZAAS20.1005</strain>
    </source>
</reference>
<dbReference type="EMBL" id="JXNT01000001">
    <property type="protein sequence ID" value="ODM23067.1"/>
    <property type="molecule type" value="Genomic_DNA"/>
</dbReference>
<evidence type="ECO:0000256" key="1">
    <source>
        <dbReference type="SAM" id="SignalP"/>
    </source>
</evidence>
<dbReference type="AlphaFoldDB" id="A0A1E3BQA8"/>